<evidence type="ECO:0000313" key="2">
    <source>
        <dbReference type="Proteomes" id="UP000315010"/>
    </source>
</evidence>
<protein>
    <submittedName>
        <fullName evidence="1">Uncharacterized protein</fullName>
    </submittedName>
</protein>
<name>A0A5C5Z1N8_9BACT</name>
<dbReference type="AlphaFoldDB" id="A0A5C5Z1N8"/>
<organism evidence="1 2">
    <name type="scientific">Novipirellula herctigrandis</name>
    <dbReference type="NCBI Taxonomy" id="2527986"/>
    <lineage>
        <taxon>Bacteria</taxon>
        <taxon>Pseudomonadati</taxon>
        <taxon>Planctomycetota</taxon>
        <taxon>Planctomycetia</taxon>
        <taxon>Pirellulales</taxon>
        <taxon>Pirellulaceae</taxon>
        <taxon>Novipirellula</taxon>
    </lineage>
</organism>
<sequence>MFENADARDQVEAFVNSSLCDVIINYVEVTIHHPTRPIVNDVVGRCHDESAGTHQMRKSSPASSNIQHRLRIDFCKLSEYKREFNWTLVDSEE</sequence>
<reference evidence="1 2" key="1">
    <citation type="submission" date="2019-02" db="EMBL/GenBank/DDBJ databases">
        <title>Deep-cultivation of Planctomycetes and their phenomic and genomic characterization uncovers novel biology.</title>
        <authorList>
            <person name="Wiegand S."/>
            <person name="Jogler M."/>
            <person name="Boedeker C."/>
            <person name="Pinto D."/>
            <person name="Vollmers J."/>
            <person name="Rivas-Marin E."/>
            <person name="Kohn T."/>
            <person name="Peeters S.H."/>
            <person name="Heuer A."/>
            <person name="Rast P."/>
            <person name="Oberbeckmann S."/>
            <person name="Bunk B."/>
            <person name="Jeske O."/>
            <person name="Meyerdierks A."/>
            <person name="Storesund J.E."/>
            <person name="Kallscheuer N."/>
            <person name="Luecker S."/>
            <person name="Lage O.M."/>
            <person name="Pohl T."/>
            <person name="Merkel B.J."/>
            <person name="Hornburger P."/>
            <person name="Mueller R.-W."/>
            <person name="Bruemmer F."/>
            <person name="Labrenz M."/>
            <person name="Spormann A.M."/>
            <person name="Op Den Camp H."/>
            <person name="Overmann J."/>
            <person name="Amann R."/>
            <person name="Jetten M.S.M."/>
            <person name="Mascher T."/>
            <person name="Medema M.H."/>
            <person name="Devos D.P."/>
            <person name="Kaster A.-K."/>
            <person name="Ovreas L."/>
            <person name="Rohde M."/>
            <person name="Galperin M.Y."/>
            <person name="Jogler C."/>
        </authorList>
    </citation>
    <scope>NUCLEOTIDE SEQUENCE [LARGE SCALE GENOMIC DNA]</scope>
    <source>
        <strain evidence="1 2">CA13</strain>
    </source>
</reference>
<keyword evidence="2" id="KW-1185">Reference proteome</keyword>
<accession>A0A5C5Z1N8</accession>
<comment type="caution">
    <text evidence="1">The sequence shown here is derived from an EMBL/GenBank/DDBJ whole genome shotgun (WGS) entry which is preliminary data.</text>
</comment>
<proteinExistence type="predicted"/>
<dbReference type="EMBL" id="SJPJ01000001">
    <property type="protein sequence ID" value="TWT81165.1"/>
    <property type="molecule type" value="Genomic_DNA"/>
</dbReference>
<dbReference type="Proteomes" id="UP000315010">
    <property type="component" value="Unassembled WGS sequence"/>
</dbReference>
<gene>
    <name evidence="1" type="ORF">CA13_26130</name>
</gene>
<evidence type="ECO:0000313" key="1">
    <source>
        <dbReference type="EMBL" id="TWT81165.1"/>
    </source>
</evidence>